<evidence type="ECO:0000313" key="1">
    <source>
        <dbReference type="EMBL" id="MBL7256358.1"/>
    </source>
</evidence>
<dbReference type="RefSeq" id="WP_202992898.1">
    <property type="nucleotide sequence ID" value="NZ_JAENHO010000005.1"/>
</dbReference>
<keyword evidence="2" id="KW-1185">Reference proteome</keyword>
<gene>
    <name evidence="1" type="ORF">JKJ07_18845</name>
</gene>
<evidence type="ECO:0000313" key="2">
    <source>
        <dbReference type="Proteomes" id="UP000598996"/>
    </source>
</evidence>
<name>A0ABS1VNN2_9ACTN</name>
<dbReference type="EMBL" id="JAENHO010000005">
    <property type="protein sequence ID" value="MBL7256358.1"/>
    <property type="molecule type" value="Genomic_DNA"/>
</dbReference>
<sequence length="54" mass="5832">MTTFILSVPLWTDDKNTGTDADWTTLARKIAAVDADGYPNAAARYRSTINALAS</sequence>
<comment type="caution">
    <text evidence="1">The sequence shown here is derived from an EMBL/GenBank/DDBJ whole genome shotgun (WGS) entry which is preliminary data.</text>
</comment>
<accession>A0ABS1VNN2</accession>
<dbReference type="Proteomes" id="UP000598996">
    <property type="component" value="Unassembled WGS sequence"/>
</dbReference>
<organism evidence="1 2">
    <name type="scientific">Paractinoplanes lichenicola</name>
    <dbReference type="NCBI Taxonomy" id="2802976"/>
    <lineage>
        <taxon>Bacteria</taxon>
        <taxon>Bacillati</taxon>
        <taxon>Actinomycetota</taxon>
        <taxon>Actinomycetes</taxon>
        <taxon>Micromonosporales</taxon>
        <taxon>Micromonosporaceae</taxon>
        <taxon>Paractinoplanes</taxon>
    </lineage>
</organism>
<protein>
    <submittedName>
        <fullName evidence="1">Uncharacterized protein</fullName>
    </submittedName>
</protein>
<proteinExistence type="predicted"/>
<reference evidence="1 2" key="1">
    <citation type="submission" date="2021-01" db="EMBL/GenBank/DDBJ databases">
        <title>Actinoplanes sp. nov. LDG1-01 isolated from lichen.</title>
        <authorList>
            <person name="Saeng-In P."/>
            <person name="Phongsopitanun W."/>
            <person name="Kanchanasin P."/>
            <person name="Yuki M."/>
            <person name="Kudo T."/>
            <person name="Ohkuma M."/>
            <person name="Tanasupawat S."/>
        </authorList>
    </citation>
    <scope>NUCLEOTIDE SEQUENCE [LARGE SCALE GENOMIC DNA]</scope>
    <source>
        <strain evidence="1 2">LDG1-01</strain>
    </source>
</reference>